<evidence type="ECO:0000313" key="1">
    <source>
        <dbReference type="EMBL" id="WMV59319.1"/>
    </source>
</evidence>
<dbReference type="AlphaFoldDB" id="A0AAF0V8F2"/>
<protein>
    <submittedName>
        <fullName evidence="1">Uncharacterized protein</fullName>
    </submittedName>
</protein>
<organism evidence="1 2">
    <name type="scientific">Solanum verrucosum</name>
    <dbReference type="NCBI Taxonomy" id="315347"/>
    <lineage>
        <taxon>Eukaryota</taxon>
        <taxon>Viridiplantae</taxon>
        <taxon>Streptophyta</taxon>
        <taxon>Embryophyta</taxon>
        <taxon>Tracheophyta</taxon>
        <taxon>Spermatophyta</taxon>
        <taxon>Magnoliopsida</taxon>
        <taxon>eudicotyledons</taxon>
        <taxon>Gunneridae</taxon>
        <taxon>Pentapetalae</taxon>
        <taxon>asterids</taxon>
        <taxon>lamiids</taxon>
        <taxon>Solanales</taxon>
        <taxon>Solanaceae</taxon>
        <taxon>Solanoideae</taxon>
        <taxon>Solaneae</taxon>
        <taxon>Solanum</taxon>
    </lineage>
</organism>
<keyword evidence="2" id="KW-1185">Reference proteome</keyword>
<dbReference type="EMBL" id="CP133623">
    <property type="protein sequence ID" value="WMV59319.1"/>
    <property type="molecule type" value="Genomic_DNA"/>
</dbReference>
<reference evidence="1" key="1">
    <citation type="submission" date="2023-08" db="EMBL/GenBank/DDBJ databases">
        <title>A de novo genome assembly of Solanum verrucosum Schlechtendal, a Mexican diploid species geographically isolated from the other diploid A-genome species in potato relatives.</title>
        <authorList>
            <person name="Hosaka K."/>
        </authorList>
    </citation>
    <scope>NUCLEOTIDE SEQUENCE</scope>
    <source>
        <tissue evidence="1">Young leaves</tissue>
    </source>
</reference>
<proteinExistence type="predicted"/>
<name>A0AAF0V8F2_SOLVR</name>
<dbReference type="PANTHER" id="PTHR36617">
    <property type="entry name" value="PROTEIN, PUTATIVE-RELATED"/>
    <property type="match status" value="1"/>
</dbReference>
<sequence>MLFSCLSRHISRTAYVKTKGWTVWITKEARSPYGEARSPYGVGLWKTIRSQWPKVWGNSRIEIGNGRRILFWNDAWVGQYPLKQLYPVIYNLNQQKEAAVADVRDNQGWTLSFRRMLNDWEIDNLTDFYNSLVQANNLNTNEDRLRWLRAKNWKFTVKSAYRHLDRPAAMLLPWPWKMI</sequence>
<gene>
    <name evidence="1" type="ORF">MTR67_052704</name>
</gene>
<accession>A0AAF0V8F2</accession>
<dbReference type="PANTHER" id="PTHR36617:SF16">
    <property type="entry name" value="OS04G0516500 PROTEIN"/>
    <property type="match status" value="1"/>
</dbReference>
<evidence type="ECO:0000313" key="2">
    <source>
        <dbReference type="Proteomes" id="UP001234989"/>
    </source>
</evidence>
<dbReference type="Proteomes" id="UP001234989">
    <property type="component" value="Chromosome 12"/>
</dbReference>